<dbReference type="PANTHER" id="PTHR30288">
    <property type="entry name" value="FLAGELLAR CAP/ASSEMBLY PROTEIN FLID"/>
    <property type="match status" value="1"/>
</dbReference>
<sequence>MAAVNNNSNATSNLAYSYLQSKNKISGLVSGMDIESIMEKLMKAESAQMEKLQQQKDKFEWKRDAYREVNTSLSSFEKKMFDDFGLAKNWNVRSVSNTGAGSVNATASTTATGNLTITEATKANAAQAVSTESRSYTAKSTVADLGLSLTDGKGSLSLGSVGADGKLSNIATIEYSETDTLQSFANKINSSKAGVTALVVDGKFSITANNTGRASDSASDLAVTGDNNGMFSALGFGTAGSADFALASNGLNATAKVNGIELTSSTNKFSVAGYSIELTNNIAAGSSITISSETDKTAVVDKAKAFVDSYNELVKSLNSKTSEKKNIDFKPLTAAQKAEMNADEIVKWEEKAKAGLLKSDSVLRGVVSDLRASIYSTDKDKATLAKIGITTTASYTDGGQLKIDEKKLLEALEKDPDILSKVFTGDNGVVSSMRDTAKAAVATIEKTAGKESMDVSSFSLGKNITTVNTKIEEWKTRLKGIEDRYWKQFSAMENAIQKANSQSSIFSQ</sequence>
<comment type="similarity">
    <text evidence="1 5">Belongs to the FliD family.</text>
</comment>
<dbReference type="InterPro" id="IPR040026">
    <property type="entry name" value="FliD"/>
</dbReference>
<feature type="coiled-coil region" evidence="5">
    <location>
        <begin position="35"/>
        <end position="69"/>
    </location>
</feature>
<evidence type="ECO:0000313" key="8">
    <source>
        <dbReference type="EMBL" id="PWI25808.1"/>
    </source>
</evidence>
<evidence type="ECO:0000256" key="3">
    <source>
        <dbReference type="ARBA" id="ARBA00023054"/>
    </source>
</evidence>
<dbReference type="GO" id="GO:0071973">
    <property type="term" value="P:bacterial-type flagellum-dependent cell motility"/>
    <property type="evidence" value="ECO:0007669"/>
    <property type="project" value="TreeGrafter"/>
</dbReference>
<evidence type="ECO:0000256" key="5">
    <source>
        <dbReference type="RuleBase" id="RU362066"/>
    </source>
</evidence>
<dbReference type="AlphaFoldDB" id="A0A2U3AMP1"/>
<evidence type="ECO:0000256" key="1">
    <source>
        <dbReference type="ARBA" id="ARBA00009764"/>
    </source>
</evidence>
<evidence type="ECO:0000259" key="7">
    <source>
        <dbReference type="Pfam" id="PF07195"/>
    </source>
</evidence>
<dbReference type="EMBL" id="QFVR01000006">
    <property type="protein sequence ID" value="PWI25808.1"/>
    <property type="molecule type" value="Genomic_DNA"/>
</dbReference>
<dbReference type="Proteomes" id="UP000245938">
    <property type="component" value="Unassembled WGS sequence"/>
</dbReference>
<dbReference type="GO" id="GO:0009421">
    <property type="term" value="C:bacterial-type flagellum filament cap"/>
    <property type="evidence" value="ECO:0007669"/>
    <property type="project" value="InterPro"/>
</dbReference>
<accession>A0A2U3AMP1</accession>
<dbReference type="InterPro" id="IPR003481">
    <property type="entry name" value="FliD_N"/>
</dbReference>
<evidence type="ECO:0000256" key="2">
    <source>
        <dbReference type="ARBA" id="ARBA00011255"/>
    </source>
</evidence>
<dbReference type="Pfam" id="PF02465">
    <property type="entry name" value="FliD_N"/>
    <property type="match status" value="1"/>
</dbReference>
<keyword evidence="3 5" id="KW-0175">Coiled coil</keyword>
<keyword evidence="9" id="KW-1185">Reference proteome</keyword>
<reference evidence="8 9" key="1">
    <citation type="submission" date="2018-05" db="EMBL/GenBank/DDBJ databases">
        <title>Kurthia sibirica genome sequence.</title>
        <authorList>
            <person name="Maclea K.S."/>
            <person name="Goen A.E."/>
        </authorList>
    </citation>
    <scope>NUCLEOTIDE SEQUENCE [LARGE SCALE GENOMIC DNA]</scope>
    <source>
        <strain evidence="8 9">ATCC 49154</strain>
    </source>
</reference>
<gene>
    <name evidence="8" type="ORF">DEX24_06285</name>
</gene>
<feature type="domain" description="Flagellar hook-associated protein 2 C-terminal" evidence="7">
    <location>
        <begin position="252"/>
        <end position="501"/>
    </location>
</feature>
<comment type="subunit">
    <text evidence="2 5">Homopentamer.</text>
</comment>
<evidence type="ECO:0000256" key="4">
    <source>
        <dbReference type="ARBA" id="ARBA00023143"/>
    </source>
</evidence>
<dbReference type="OrthoDB" id="9776025at2"/>
<proteinExistence type="inferred from homology"/>
<comment type="function">
    <text evidence="5">Required for morphogenesis and for the elongation of the flagellar filament by facilitating polymerization of the flagellin monomers at the tip of growing filament. Forms a capping structure, which prevents flagellin subunits (transported through the central channel of the flagellum) from leaking out without polymerization at the distal end.</text>
</comment>
<dbReference type="InterPro" id="IPR010809">
    <property type="entry name" value="FliD_C"/>
</dbReference>
<dbReference type="RefSeq" id="WP_109305565.1">
    <property type="nucleotide sequence ID" value="NZ_BJUF01000012.1"/>
</dbReference>
<dbReference type="PANTHER" id="PTHR30288:SF0">
    <property type="entry name" value="FLAGELLAR HOOK-ASSOCIATED PROTEIN 2"/>
    <property type="match status" value="1"/>
</dbReference>
<dbReference type="GO" id="GO:0007155">
    <property type="term" value="P:cell adhesion"/>
    <property type="evidence" value="ECO:0007669"/>
    <property type="project" value="InterPro"/>
</dbReference>
<dbReference type="Pfam" id="PF07195">
    <property type="entry name" value="FliD_C"/>
    <property type="match status" value="1"/>
</dbReference>
<dbReference type="GO" id="GO:0009424">
    <property type="term" value="C:bacterial-type flagellum hook"/>
    <property type="evidence" value="ECO:0007669"/>
    <property type="project" value="UniProtKB-UniRule"/>
</dbReference>
<keyword evidence="4 5" id="KW-0975">Bacterial flagellum</keyword>
<name>A0A2U3AMP1_9BACL</name>
<comment type="caution">
    <text evidence="8">The sequence shown here is derived from an EMBL/GenBank/DDBJ whole genome shotgun (WGS) entry which is preliminary data.</text>
</comment>
<protein>
    <recommendedName>
        <fullName evidence="5">Flagellar hook-associated protein 2</fullName>
        <shortName evidence="5">HAP2</shortName>
    </recommendedName>
    <alternativeName>
        <fullName evidence="5">Flagellar cap protein</fullName>
    </alternativeName>
</protein>
<organism evidence="8 9">
    <name type="scientific">Kurthia sibirica</name>
    <dbReference type="NCBI Taxonomy" id="202750"/>
    <lineage>
        <taxon>Bacteria</taxon>
        <taxon>Bacillati</taxon>
        <taxon>Bacillota</taxon>
        <taxon>Bacilli</taxon>
        <taxon>Bacillales</taxon>
        <taxon>Caryophanaceae</taxon>
        <taxon>Kurthia</taxon>
    </lineage>
</organism>
<comment type="subcellular location">
    <subcellularLocation>
        <location evidence="5">Secreted</location>
    </subcellularLocation>
    <subcellularLocation>
        <location evidence="5">Bacterial flagellum</location>
    </subcellularLocation>
</comment>
<evidence type="ECO:0000313" key="9">
    <source>
        <dbReference type="Proteomes" id="UP000245938"/>
    </source>
</evidence>
<keyword evidence="5" id="KW-0964">Secreted</keyword>
<feature type="domain" description="Flagellar hook-associated protein 2 N-terminal" evidence="6">
    <location>
        <begin position="30"/>
        <end position="118"/>
    </location>
</feature>
<dbReference type="GO" id="GO:0005576">
    <property type="term" value="C:extracellular region"/>
    <property type="evidence" value="ECO:0007669"/>
    <property type="project" value="UniProtKB-SubCell"/>
</dbReference>
<evidence type="ECO:0000259" key="6">
    <source>
        <dbReference type="Pfam" id="PF02465"/>
    </source>
</evidence>